<gene>
    <name evidence="2" type="ORF">PUMCH_002768</name>
</gene>
<evidence type="ECO:0000256" key="1">
    <source>
        <dbReference type="SAM" id="MobiDB-lite"/>
    </source>
</evidence>
<accession>A0AAX4HA56</accession>
<proteinExistence type="predicted"/>
<dbReference type="GeneID" id="88173832"/>
<dbReference type="Gene3D" id="6.10.280.230">
    <property type="match status" value="1"/>
</dbReference>
<reference evidence="2 3" key="1">
    <citation type="submission" date="2023-10" db="EMBL/GenBank/DDBJ databases">
        <title>Draft Genome Sequence of Candida saopaulonensis from a very Premature Infant with Sepsis.</title>
        <authorList>
            <person name="Ning Y."/>
            <person name="Dai R."/>
            <person name="Xiao M."/>
            <person name="Xu Y."/>
            <person name="Yan Q."/>
            <person name="Zhang L."/>
        </authorList>
    </citation>
    <scope>NUCLEOTIDE SEQUENCE [LARGE SCALE GENOMIC DNA]</scope>
    <source>
        <strain evidence="2 3">19XY460</strain>
    </source>
</reference>
<protein>
    <recommendedName>
        <fullName evidence="4">Peroxin 20</fullName>
    </recommendedName>
</protein>
<dbReference type="RefSeq" id="XP_062877833.1">
    <property type="nucleotide sequence ID" value="XM_063021763.1"/>
</dbReference>
<organism evidence="2 3">
    <name type="scientific">Australozyma saopauloensis</name>
    <dbReference type="NCBI Taxonomy" id="291208"/>
    <lineage>
        <taxon>Eukaryota</taxon>
        <taxon>Fungi</taxon>
        <taxon>Dikarya</taxon>
        <taxon>Ascomycota</taxon>
        <taxon>Saccharomycotina</taxon>
        <taxon>Pichiomycetes</taxon>
        <taxon>Metschnikowiaceae</taxon>
        <taxon>Australozyma</taxon>
    </lineage>
</organism>
<sequence length="408" mass="45695">MDASCGPSSALSQLLKHTQRDNSLQHEAIRPGVPLNAGPVFRNQPGTDAALNRDFHQFSQGTDYNTFQAAPTQFLADRTGRPGHAHPPAMNMQAPNQQWVQDFNGLSLNQSGPQSQLNHNGQPLTLNWSLQFMQHAKQNHMGQTGHLSQMGQQGTTYMQQPMMFNQAHLQMQQMEQVPQMQPLQNQVAEMDPNAFEAQFDQISRELEDVEQPQIHSKDDTEKERFAEAARKVQSHMTSSSPLISTETATKFQQSNFLKLMSQISNREVEVSDDGAKLVAKESGADVRDYLSDPLKDVREADQGSSVNMAPAMPQVQPTQPAEGTITNESAHVRSHLPDPLAHIRDGELLGDFSALQAARVISGGQVNRDDWMEDLSWEPREPTRPRRGLLNPAEQEVYDDYRNDDDFH</sequence>
<evidence type="ECO:0000313" key="3">
    <source>
        <dbReference type="Proteomes" id="UP001338582"/>
    </source>
</evidence>
<evidence type="ECO:0008006" key="4">
    <source>
        <dbReference type="Google" id="ProtNLM"/>
    </source>
</evidence>
<evidence type="ECO:0000313" key="2">
    <source>
        <dbReference type="EMBL" id="WPK25451.1"/>
    </source>
</evidence>
<keyword evidence="3" id="KW-1185">Reference proteome</keyword>
<name>A0AAX4HA56_9ASCO</name>
<feature type="region of interest" description="Disordered" evidence="1">
    <location>
        <begin position="371"/>
        <end position="408"/>
    </location>
</feature>
<feature type="compositionally biased region" description="Basic and acidic residues" evidence="1">
    <location>
        <begin position="399"/>
        <end position="408"/>
    </location>
</feature>
<dbReference type="KEGG" id="asau:88173832"/>
<dbReference type="AlphaFoldDB" id="A0AAX4HA56"/>
<dbReference type="Proteomes" id="UP001338582">
    <property type="component" value="Chromosome 3"/>
</dbReference>
<dbReference type="EMBL" id="CP138896">
    <property type="protein sequence ID" value="WPK25451.1"/>
    <property type="molecule type" value="Genomic_DNA"/>
</dbReference>